<dbReference type="GO" id="GO:0031625">
    <property type="term" value="F:ubiquitin protein ligase binding"/>
    <property type="evidence" value="ECO:0007669"/>
    <property type="project" value="TreeGrafter"/>
</dbReference>
<dbReference type="InterPro" id="IPR011021">
    <property type="entry name" value="Arrestin-like_N"/>
</dbReference>
<dbReference type="Pfam" id="PF00339">
    <property type="entry name" value="Arrestin_N"/>
    <property type="match status" value="1"/>
</dbReference>
<protein>
    <submittedName>
        <fullName evidence="3">Arrestin domain-containing protein</fullName>
    </submittedName>
</protein>
<feature type="region of interest" description="Disordered" evidence="1">
    <location>
        <begin position="535"/>
        <end position="581"/>
    </location>
</feature>
<feature type="domain" description="Arrestin C-terminal-like" evidence="2">
    <location>
        <begin position="274"/>
        <end position="472"/>
    </location>
</feature>
<dbReference type="Gene3D" id="2.60.40.640">
    <property type="match status" value="1"/>
</dbReference>
<dbReference type="GO" id="GO:0005829">
    <property type="term" value="C:cytosol"/>
    <property type="evidence" value="ECO:0007669"/>
    <property type="project" value="TreeGrafter"/>
</dbReference>
<feature type="compositionally biased region" description="Low complexity" evidence="1">
    <location>
        <begin position="650"/>
        <end position="665"/>
    </location>
</feature>
<keyword evidence="4" id="KW-1185">Reference proteome</keyword>
<feature type="region of interest" description="Disordered" evidence="1">
    <location>
        <begin position="1"/>
        <end position="65"/>
    </location>
</feature>
<dbReference type="InterPro" id="IPR014756">
    <property type="entry name" value="Ig_E-set"/>
</dbReference>
<dbReference type="PANTHER" id="PTHR11188">
    <property type="entry name" value="ARRESTIN DOMAIN CONTAINING PROTEIN"/>
    <property type="match status" value="1"/>
</dbReference>
<dbReference type="GO" id="GO:0070086">
    <property type="term" value="P:ubiquitin-dependent endocytosis"/>
    <property type="evidence" value="ECO:0007669"/>
    <property type="project" value="TreeGrafter"/>
</dbReference>
<dbReference type="AlphaFoldDB" id="A0AAF0Y8I8"/>
<reference evidence="3" key="1">
    <citation type="submission" date="2023-10" db="EMBL/GenBank/DDBJ databases">
        <authorList>
            <person name="Noh H."/>
        </authorList>
    </citation>
    <scope>NUCLEOTIDE SEQUENCE</scope>
    <source>
        <strain evidence="3">DUCC4014</strain>
    </source>
</reference>
<dbReference type="PANTHER" id="PTHR11188:SF17">
    <property type="entry name" value="FI21816P1"/>
    <property type="match status" value="1"/>
</dbReference>
<dbReference type="EMBL" id="CP086717">
    <property type="protein sequence ID" value="WOO81892.1"/>
    <property type="molecule type" value="Genomic_DNA"/>
</dbReference>
<feature type="compositionally biased region" description="Polar residues" evidence="1">
    <location>
        <begin position="745"/>
        <end position="756"/>
    </location>
</feature>
<dbReference type="Pfam" id="PF02752">
    <property type="entry name" value="Arrestin_C"/>
    <property type="match status" value="1"/>
</dbReference>
<dbReference type="InterPro" id="IPR011022">
    <property type="entry name" value="Arrestin_C-like"/>
</dbReference>
<dbReference type="SMART" id="SM01017">
    <property type="entry name" value="Arrestin_C"/>
    <property type="match status" value="1"/>
</dbReference>
<feature type="compositionally biased region" description="Pro residues" evidence="1">
    <location>
        <begin position="546"/>
        <end position="557"/>
    </location>
</feature>
<feature type="compositionally biased region" description="Basic and acidic residues" evidence="1">
    <location>
        <begin position="857"/>
        <end position="871"/>
    </location>
</feature>
<feature type="region of interest" description="Disordered" evidence="1">
    <location>
        <begin position="593"/>
        <end position="728"/>
    </location>
</feature>
<evidence type="ECO:0000313" key="4">
    <source>
        <dbReference type="Proteomes" id="UP000827549"/>
    </source>
</evidence>
<feature type="compositionally biased region" description="Low complexity" evidence="1">
    <location>
        <begin position="1"/>
        <end position="35"/>
    </location>
</feature>
<proteinExistence type="predicted"/>
<accession>A0AAF0Y8I8</accession>
<name>A0AAF0Y8I8_9TREE</name>
<dbReference type="RefSeq" id="XP_062627924.1">
    <property type="nucleotide sequence ID" value="XM_062771940.1"/>
</dbReference>
<feature type="compositionally biased region" description="Low complexity" evidence="1">
    <location>
        <begin position="687"/>
        <end position="697"/>
    </location>
</feature>
<evidence type="ECO:0000313" key="3">
    <source>
        <dbReference type="EMBL" id="WOO81892.1"/>
    </source>
</evidence>
<dbReference type="InterPro" id="IPR050357">
    <property type="entry name" value="Arrestin_domain-protein"/>
</dbReference>
<dbReference type="GO" id="GO:0005886">
    <property type="term" value="C:plasma membrane"/>
    <property type="evidence" value="ECO:0007669"/>
    <property type="project" value="TreeGrafter"/>
</dbReference>
<evidence type="ECO:0000256" key="1">
    <source>
        <dbReference type="SAM" id="MobiDB-lite"/>
    </source>
</evidence>
<dbReference type="GeneID" id="87808636"/>
<organism evidence="3 4">
    <name type="scientific">Vanrija pseudolonga</name>
    <dbReference type="NCBI Taxonomy" id="143232"/>
    <lineage>
        <taxon>Eukaryota</taxon>
        <taxon>Fungi</taxon>
        <taxon>Dikarya</taxon>
        <taxon>Basidiomycota</taxon>
        <taxon>Agaricomycotina</taxon>
        <taxon>Tremellomycetes</taxon>
        <taxon>Trichosporonales</taxon>
        <taxon>Trichosporonaceae</taxon>
        <taxon>Vanrija</taxon>
    </lineage>
</organism>
<feature type="region of interest" description="Disordered" evidence="1">
    <location>
        <begin position="852"/>
        <end position="881"/>
    </location>
</feature>
<feature type="compositionally biased region" description="Basic and acidic residues" evidence="1">
    <location>
        <begin position="568"/>
        <end position="581"/>
    </location>
</feature>
<feature type="region of interest" description="Disordered" evidence="1">
    <location>
        <begin position="372"/>
        <end position="403"/>
    </location>
</feature>
<evidence type="ECO:0000259" key="2">
    <source>
        <dbReference type="SMART" id="SM01017"/>
    </source>
</evidence>
<feature type="compositionally biased region" description="Low complexity" evidence="1">
    <location>
        <begin position="872"/>
        <end position="881"/>
    </location>
</feature>
<dbReference type="GO" id="GO:0030674">
    <property type="term" value="F:protein-macromolecule adaptor activity"/>
    <property type="evidence" value="ECO:0007669"/>
    <property type="project" value="TreeGrafter"/>
</dbReference>
<feature type="compositionally biased region" description="Basic and acidic residues" evidence="1">
    <location>
        <begin position="666"/>
        <end position="676"/>
    </location>
</feature>
<feature type="region of interest" description="Disordered" evidence="1">
    <location>
        <begin position="745"/>
        <end position="806"/>
    </location>
</feature>
<sequence>MPSLFGSSSNHGHHSPGLSMLSGSRSRPVSRPASPTATAFSTDDPLNDYFSANGNGNGVPVPNRPSLAHAGSSAFSYVSDGVASTPHTPVGSYSASNYASSLHNGSSATHQPLEIVLDSDNLVLRGQGGDLNPAYLSGHLSLWLNESTNVKDITMTLTGKAKVHYTEASTHNYTHPIVHHDWSFLDSTNGKKGKSHTLKAGHHTFPFSFTLDGNLPASFTTFTGDGDVTYKLRATVIRSGLAFNLSTARTFELTRSFTHEALEFNQTLEIENTWPGKIMYSITIPFKAYAAGDDIPVLVKFMPLAKGVRVLSVSSVIKEYSLVQTRTSSHSDTRVAIAVKHEIQDGKAVQVEREVTRPPPHWHGITQVEWSRANSASNTQPPTPPSETTDEPTNNSSASLAGTDVTDVNVGDHEVSTSFNVPIPPWTTPSHSVKPVFVNHKIKWSCSIANADGHISELRCALPIIILGHSILDEARTNSAATRALMVNGAVDENAAAQIVDLPSYSNHVYDRLAVTDSTATAGSSGFSSIAGWRSVNATPHHSPSHTPPTSRPPSRPASPVHGSSRNSVHEVINDLPPRRQLELGTEASLLRSLGNLGGPSGEQDSGSSGVSGHHSGVHSGAHSQPVSGPHSGHSTPPDSFAMSREGSRSRTTSRAGSRAGSRASSPERGHGERPSASRRSTGLGGLLHLPTGLKPLSALGGKSPILRHGTGSGGASSASSPILSPNSPGIGRNVSFISLGANGGVSTSNTRQSAVTIAPSAFTRPERPRRSSTGVTNFSLGGAETPDDEEEAVGRLSRVPSYTDNGDAFVVPLDPSLPSYVDSEREIERARSHIDLMRARSDTSLVALGSAAAAAAEERAEAEMEGEHATPHAPAPAAAA</sequence>
<feature type="compositionally biased region" description="Low complexity" evidence="1">
    <location>
        <begin position="606"/>
        <end position="624"/>
    </location>
</feature>
<dbReference type="InterPro" id="IPR014752">
    <property type="entry name" value="Arrestin-like_C"/>
</dbReference>
<gene>
    <name evidence="3" type="primary">SPAC31A2.12</name>
    <name evidence="3" type="ORF">LOC62_04G005407</name>
</gene>
<dbReference type="SUPFAM" id="SSF81296">
    <property type="entry name" value="E set domains"/>
    <property type="match status" value="1"/>
</dbReference>
<dbReference type="Proteomes" id="UP000827549">
    <property type="component" value="Chromosome 4"/>
</dbReference>